<dbReference type="AlphaFoldDB" id="A0A2N0X9S0"/>
<feature type="region of interest" description="Disordered" evidence="1">
    <location>
        <begin position="1"/>
        <end position="32"/>
    </location>
</feature>
<dbReference type="OrthoDB" id="3268477at2"/>
<evidence type="ECO:0008006" key="4">
    <source>
        <dbReference type="Google" id="ProtNLM"/>
    </source>
</evidence>
<reference evidence="2 3" key="1">
    <citation type="submission" date="2017-12" db="EMBL/GenBank/DDBJ databases">
        <title>Corynebacterium mastitidis 16-1433 Genome.</title>
        <authorList>
            <person name="Gulvik C.A."/>
        </authorList>
    </citation>
    <scope>NUCLEOTIDE SEQUENCE [LARGE SCALE GENOMIC DNA]</scope>
    <source>
        <strain evidence="2 3">16-1433</strain>
    </source>
</reference>
<feature type="compositionally biased region" description="Polar residues" evidence="1">
    <location>
        <begin position="1"/>
        <end position="10"/>
    </location>
</feature>
<dbReference type="STRING" id="1121365.GCA_000375365_00297"/>
<name>A0A2N0X9S0_9CORY</name>
<evidence type="ECO:0000256" key="1">
    <source>
        <dbReference type="SAM" id="MobiDB-lite"/>
    </source>
</evidence>
<sequence>MKDAQDQNAQWFYHPRTGEVTQGVQGGWEDRMGPYATKHEAEHALEIAAQRNNAYDAQDEDWS</sequence>
<comment type="caution">
    <text evidence="2">The sequence shown here is derived from an EMBL/GenBank/DDBJ whole genome shotgun (WGS) entry which is preliminary data.</text>
</comment>
<protein>
    <recommendedName>
        <fullName evidence="4">SPOR domain-containing protein</fullName>
    </recommendedName>
</protein>
<dbReference type="RefSeq" id="WP_018117585.1">
    <property type="nucleotide sequence ID" value="NZ_JAKRKB010000013.1"/>
</dbReference>
<accession>A0A2N0X9S0</accession>
<evidence type="ECO:0000313" key="3">
    <source>
        <dbReference type="Proteomes" id="UP000233249"/>
    </source>
</evidence>
<dbReference type="EMBL" id="PJAF01000003">
    <property type="protein sequence ID" value="PKF69431.1"/>
    <property type="molecule type" value="Genomic_DNA"/>
</dbReference>
<proteinExistence type="predicted"/>
<evidence type="ECO:0000313" key="2">
    <source>
        <dbReference type="EMBL" id="PKF69431.1"/>
    </source>
</evidence>
<dbReference type="Proteomes" id="UP000233249">
    <property type="component" value="Unassembled WGS sequence"/>
</dbReference>
<organism evidence="2 3">
    <name type="scientific">Corynebacterium mastitidis</name>
    <dbReference type="NCBI Taxonomy" id="161890"/>
    <lineage>
        <taxon>Bacteria</taxon>
        <taxon>Bacillati</taxon>
        <taxon>Actinomycetota</taxon>
        <taxon>Actinomycetes</taxon>
        <taxon>Mycobacteriales</taxon>
        <taxon>Corynebacteriaceae</taxon>
        <taxon>Corynebacterium</taxon>
    </lineage>
</organism>
<dbReference type="GeneID" id="89360779"/>
<gene>
    <name evidence="2" type="ORF">CXB45_01920</name>
</gene>